<proteinExistence type="evidence at transcript level"/>
<reference evidence="1" key="1">
    <citation type="journal article" date="2016" name="PLoS ONE">
        <title>A Deep Insight into the Sialome of Male and Female Aedes aegypti Mosquitoes.</title>
        <authorList>
            <person name="Ribeiro J.M."/>
            <person name="Martin-Martin I."/>
            <person name="Arca B."/>
            <person name="Calvo E."/>
        </authorList>
    </citation>
    <scope>NUCLEOTIDE SEQUENCE</scope>
    <source>
        <strain evidence="1">Liverpool</strain>
        <tissue evidence="1">Salivary glands</tissue>
    </source>
</reference>
<dbReference type="AlphaFoldDB" id="A0A0N8ERV9"/>
<name>A0A0N8ERV9_AEDAE</name>
<protein>
    <submittedName>
        <fullName evidence="1">Uncharacterized protein</fullName>
    </submittedName>
</protein>
<sequence length="74" mass="8330">HFRIRKSCGKYDDTLCPGKSKKFPLRKDPGPTGNRTQTPSAWLCFLAAYSNHSAKAGPLLFKVSEIYLNKKKTD</sequence>
<dbReference type="EMBL" id="GDUN01001178">
    <property type="protein sequence ID" value="JAN94741.1"/>
    <property type="molecule type" value="mRNA"/>
</dbReference>
<organism evidence="1">
    <name type="scientific">Aedes aegypti</name>
    <name type="common">Yellowfever mosquito</name>
    <name type="synonym">Culex aegypti</name>
    <dbReference type="NCBI Taxonomy" id="7159"/>
    <lineage>
        <taxon>Eukaryota</taxon>
        <taxon>Metazoa</taxon>
        <taxon>Ecdysozoa</taxon>
        <taxon>Arthropoda</taxon>
        <taxon>Hexapoda</taxon>
        <taxon>Insecta</taxon>
        <taxon>Pterygota</taxon>
        <taxon>Neoptera</taxon>
        <taxon>Endopterygota</taxon>
        <taxon>Diptera</taxon>
        <taxon>Nematocera</taxon>
        <taxon>Culicoidea</taxon>
        <taxon>Culicidae</taxon>
        <taxon>Culicinae</taxon>
        <taxon>Aedini</taxon>
        <taxon>Aedes</taxon>
        <taxon>Stegomyia</taxon>
    </lineage>
</organism>
<evidence type="ECO:0000313" key="1">
    <source>
        <dbReference type="EMBL" id="JAN94741.1"/>
    </source>
</evidence>
<feature type="non-terminal residue" evidence="1">
    <location>
        <position position="1"/>
    </location>
</feature>
<accession>A0A0N8ERV9</accession>